<dbReference type="Gene3D" id="1.10.555.10">
    <property type="entry name" value="Rho GTPase activation protein"/>
    <property type="match status" value="1"/>
</dbReference>
<dbReference type="PROSITE" id="PS50002">
    <property type="entry name" value="SH3"/>
    <property type="match status" value="1"/>
</dbReference>
<evidence type="ECO:0000313" key="7">
    <source>
        <dbReference type="Proteomes" id="UP000694406"/>
    </source>
</evidence>
<dbReference type="SMART" id="SM00326">
    <property type="entry name" value="SH3"/>
    <property type="match status" value="1"/>
</dbReference>
<feature type="domain" description="Rho-GAP" evidence="5">
    <location>
        <begin position="198"/>
        <end position="321"/>
    </location>
</feature>
<protein>
    <recommendedName>
        <fullName evidence="8">Rho GTPase activating protein 33</fullName>
    </recommendedName>
</protein>
<dbReference type="Ensembl" id="ENSLLTT00000000402.1">
    <property type="protein sequence ID" value="ENSLLTP00000000393.1"/>
    <property type="gene ID" value="ENSLLTG00000000292.1"/>
</dbReference>
<dbReference type="Pfam" id="PF00620">
    <property type="entry name" value="RhoGAP"/>
    <property type="match status" value="1"/>
</dbReference>
<dbReference type="Pfam" id="PF14604">
    <property type="entry name" value="SH3_9"/>
    <property type="match status" value="1"/>
</dbReference>
<dbReference type="CDD" id="cd11835">
    <property type="entry name" value="SH3_ARHGAP32_33"/>
    <property type="match status" value="1"/>
</dbReference>
<accession>A0A8C5WMQ3</accession>
<name>A0A8C5WMQ3_LATLA</name>
<dbReference type="GO" id="GO:0007264">
    <property type="term" value="P:small GTPase-mediated signal transduction"/>
    <property type="evidence" value="ECO:0007669"/>
    <property type="project" value="TreeGrafter"/>
</dbReference>
<dbReference type="SUPFAM" id="SSF50044">
    <property type="entry name" value="SH3-domain"/>
    <property type="match status" value="1"/>
</dbReference>
<dbReference type="GeneTree" id="ENSGT00940000155110"/>
<dbReference type="InterPro" id="IPR000198">
    <property type="entry name" value="RhoGAP_dom"/>
</dbReference>
<keyword evidence="7" id="KW-1185">Reference proteome</keyword>
<dbReference type="GO" id="GO:0005886">
    <property type="term" value="C:plasma membrane"/>
    <property type="evidence" value="ECO:0007669"/>
    <property type="project" value="TreeGrafter"/>
</dbReference>
<dbReference type="InterPro" id="IPR051576">
    <property type="entry name" value="PX-Rho_GAP"/>
</dbReference>
<dbReference type="SMART" id="SM00324">
    <property type="entry name" value="RhoGAP"/>
    <property type="match status" value="1"/>
</dbReference>
<dbReference type="InterPro" id="IPR001452">
    <property type="entry name" value="SH3_domain"/>
</dbReference>
<dbReference type="Gene3D" id="2.30.30.40">
    <property type="entry name" value="SH3 Domains"/>
    <property type="match status" value="1"/>
</dbReference>
<evidence type="ECO:0000259" key="4">
    <source>
        <dbReference type="PROSITE" id="PS50002"/>
    </source>
</evidence>
<dbReference type="GO" id="GO:0005096">
    <property type="term" value="F:GTPase activator activity"/>
    <property type="evidence" value="ECO:0007669"/>
    <property type="project" value="UniProtKB-KW"/>
</dbReference>
<evidence type="ECO:0000256" key="1">
    <source>
        <dbReference type="ARBA" id="ARBA00022443"/>
    </source>
</evidence>
<dbReference type="AlphaFoldDB" id="A0A8C5WMQ3"/>
<reference evidence="6" key="2">
    <citation type="submission" date="2025-09" db="UniProtKB">
        <authorList>
            <consortium name="Ensembl"/>
        </authorList>
    </citation>
    <scope>IDENTIFICATION</scope>
</reference>
<evidence type="ECO:0000313" key="6">
    <source>
        <dbReference type="Ensembl" id="ENSLLTP00000000393.1"/>
    </source>
</evidence>
<dbReference type="FunFam" id="1.10.555.10:FF:000085">
    <property type="entry name" value="Rho GTPase-activating protein-like protein"/>
    <property type="match status" value="1"/>
</dbReference>
<sequence>MLEWYFTFTYRDFSPLQLLVPMLSQYLEKLSAIVDSNINCSPVLTWMEIDNHGNRLLVNEEASINVPAIAAAHVVKRYTAQACDELSFEVGDIISVIDMPPKEDRSWWRGKHGFQVGFFPSECVELFSERPSPGVKPGECLLVLWTSLQGSFSNLKTCGLQVPKHGKLIGFLRTFMKSRPSKQRLKQRGILRERVFGCDLGEHLKNSGSDVPQVLRSCSDFIEKHGIVDGIYRLSGVSSNIQRLRHEFDSERVPELSKDVYLQDIHSVSSLCKLYFRELPNPLLTYQLYNKFADAVSVSGNEERLVRVHDVIQQLPPPHYR</sequence>
<proteinExistence type="predicted"/>
<dbReference type="GO" id="GO:0005938">
    <property type="term" value="C:cell cortex"/>
    <property type="evidence" value="ECO:0007669"/>
    <property type="project" value="TreeGrafter"/>
</dbReference>
<dbReference type="PANTHER" id="PTHR15729:SF11">
    <property type="entry name" value="RHO GTPASE-ACTIVATING PROTEIN 33"/>
    <property type="match status" value="1"/>
</dbReference>
<evidence type="ECO:0000259" key="5">
    <source>
        <dbReference type="PROSITE" id="PS50238"/>
    </source>
</evidence>
<keyword evidence="2" id="KW-0343">GTPase activation</keyword>
<evidence type="ECO:0000256" key="2">
    <source>
        <dbReference type="ARBA" id="ARBA00022468"/>
    </source>
</evidence>
<feature type="domain" description="SH3" evidence="4">
    <location>
        <begin position="67"/>
        <end position="129"/>
    </location>
</feature>
<organism evidence="6 7">
    <name type="scientific">Laticauda laticaudata</name>
    <name type="common">Blue-ringed sea krait</name>
    <name type="synonym">Blue-lipped sea krait</name>
    <dbReference type="NCBI Taxonomy" id="8630"/>
    <lineage>
        <taxon>Eukaryota</taxon>
        <taxon>Metazoa</taxon>
        <taxon>Chordata</taxon>
        <taxon>Craniata</taxon>
        <taxon>Vertebrata</taxon>
        <taxon>Euteleostomi</taxon>
        <taxon>Lepidosauria</taxon>
        <taxon>Squamata</taxon>
        <taxon>Bifurcata</taxon>
        <taxon>Unidentata</taxon>
        <taxon>Episquamata</taxon>
        <taxon>Toxicofera</taxon>
        <taxon>Serpentes</taxon>
        <taxon>Colubroidea</taxon>
        <taxon>Elapidae</taxon>
        <taxon>Laticaudinae</taxon>
        <taxon>Laticauda</taxon>
    </lineage>
</organism>
<dbReference type="GO" id="GO:0005654">
    <property type="term" value="C:nucleoplasm"/>
    <property type="evidence" value="ECO:0007669"/>
    <property type="project" value="TreeGrafter"/>
</dbReference>
<evidence type="ECO:0008006" key="8">
    <source>
        <dbReference type="Google" id="ProtNLM"/>
    </source>
</evidence>
<dbReference type="Proteomes" id="UP000694406">
    <property type="component" value="Unplaced"/>
</dbReference>
<evidence type="ECO:0000256" key="3">
    <source>
        <dbReference type="PROSITE-ProRule" id="PRU00192"/>
    </source>
</evidence>
<dbReference type="PANTHER" id="PTHR15729">
    <property type="entry name" value="CDC42 GTPASE-ACTIVATING PROTEIN"/>
    <property type="match status" value="1"/>
</dbReference>
<reference evidence="6" key="1">
    <citation type="submission" date="2025-08" db="UniProtKB">
        <authorList>
            <consortium name="Ensembl"/>
        </authorList>
    </citation>
    <scope>IDENTIFICATION</scope>
</reference>
<dbReference type="PRINTS" id="PR00452">
    <property type="entry name" value="SH3DOMAIN"/>
</dbReference>
<dbReference type="SUPFAM" id="SSF48350">
    <property type="entry name" value="GTPase activation domain, GAP"/>
    <property type="match status" value="1"/>
</dbReference>
<dbReference type="FunFam" id="2.30.30.40:FF:000030">
    <property type="entry name" value="rho GTPase-activating protein 32 isoform X2"/>
    <property type="match status" value="1"/>
</dbReference>
<dbReference type="GO" id="GO:0001650">
    <property type="term" value="C:fibrillar center"/>
    <property type="evidence" value="ECO:0007669"/>
    <property type="project" value="TreeGrafter"/>
</dbReference>
<dbReference type="PROSITE" id="PS50238">
    <property type="entry name" value="RHOGAP"/>
    <property type="match status" value="1"/>
</dbReference>
<dbReference type="InterPro" id="IPR008936">
    <property type="entry name" value="Rho_GTPase_activation_prot"/>
</dbReference>
<dbReference type="GO" id="GO:0015629">
    <property type="term" value="C:actin cytoskeleton"/>
    <property type="evidence" value="ECO:0007669"/>
    <property type="project" value="TreeGrafter"/>
</dbReference>
<dbReference type="InterPro" id="IPR036028">
    <property type="entry name" value="SH3-like_dom_sf"/>
</dbReference>
<keyword evidence="1 3" id="KW-0728">SH3 domain</keyword>
<dbReference type="GO" id="GO:0005794">
    <property type="term" value="C:Golgi apparatus"/>
    <property type="evidence" value="ECO:0007669"/>
    <property type="project" value="TreeGrafter"/>
</dbReference>